<proteinExistence type="predicted"/>
<protein>
    <recommendedName>
        <fullName evidence="3">DUF2155 domain-containing protein</fullName>
    </recommendedName>
</protein>
<evidence type="ECO:0000313" key="2">
    <source>
        <dbReference type="Proteomes" id="UP001203058"/>
    </source>
</evidence>
<accession>A0ABS9VJE2</accession>
<dbReference type="RefSeq" id="WP_241445794.1">
    <property type="nucleotide sequence ID" value="NZ_JAKZHW010000001.1"/>
</dbReference>
<reference evidence="1 2" key="1">
    <citation type="submission" date="2022-03" db="EMBL/GenBank/DDBJ databases">
        <authorList>
            <person name="Jo J.-H."/>
            <person name="Im W.-T."/>
        </authorList>
    </citation>
    <scope>NUCLEOTIDE SEQUENCE [LARGE SCALE GENOMIC DNA]</scope>
    <source>
        <strain evidence="1 2">SM33</strain>
    </source>
</reference>
<sequence>MIWLAMFAPIELAPAPAPPVATTIAAIRSDPQKFNGRTVRLQGWVNSCRSLSCAIDERPASDPEGAGEHLSIATDAKFDQTIQPLLPTYVEFDARFDSGCVVQVCLDRAPDLTVVSLRSVVSTEPPPFEN</sequence>
<gene>
    <name evidence="1" type="ORF">LZ016_03125</name>
</gene>
<name>A0ABS9VJE2_9SPHN</name>
<dbReference type="Proteomes" id="UP001203058">
    <property type="component" value="Unassembled WGS sequence"/>
</dbReference>
<keyword evidence="2" id="KW-1185">Reference proteome</keyword>
<organism evidence="1 2">
    <name type="scientific">Sphingomonas telluris</name>
    <dbReference type="NCBI Taxonomy" id="2907998"/>
    <lineage>
        <taxon>Bacteria</taxon>
        <taxon>Pseudomonadati</taxon>
        <taxon>Pseudomonadota</taxon>
        <taxon>Alphaproteobacteria</taxon>
        <taxon>Sphingomonadales</taxon>
        <taxon>Sphingomonadaceae</taxon>
        <taxon>Sphingomonas</taxon>
    </lineage>
</organism>
<dbReference type="EMBL" id="JAKZHW010000001">
    <property type="protein sequence ID" value="MCH8615101.1"/>
    <property type="molecule type" value="Genomic_DNA"/>
</dbReference>
<comment type="caution">
    <text evidence="1">The sequence shown here is derived from an EMBL/GenBank/DDBJ whole genome shotgun (WGS) entry which is preliminary data.</text>
</comment>
<evidence type="ECO:0000313" key="1">
    <source>
        <dbReference type="EMBL" id="MCH8615101.1"/>
    </source>
</evidence>
<evidence type="ECO:0008006" key="3">
    <source>
        <dbReference type="Google" id="ProtNLM"/>
    </source>
</evidence>